<gene>
    <name evidence="2" type="ORF">PLA107_034845</name>
</gene>
<dbReference type="AlphaFoldDB" id="A0AAD0VAK1"/>
<dbReference type="GeneID" id="39474250"/>
<proteinExistence type="predicted"/>
<accession>A0AAD0VAK1</accession>
<dbReference type="InterPro" id="IPR004274">
    <property type="entry name" value="FCP1_dom"/>
</dbReference>
<name>A0AAD0VAK1_PSEAV</name>
<geneLocation type="plasmid" evidence="3">
    <name>pmppla107</name>
</geneLocation>
<sequence length="197" mass="22999">MTPIEQPAKKLLVLDLDECLLYASKRPFDGWQLMVKDLYVTIRPGVEAMLDKLAPSYQFIIWSNTDPSYVYAKLEAFWPERHPILDVYSSLQCKMKVEGGYGIPFYKDLKRIVKDHPQFPLTQIIALDDKPAVYKDYYGNFLLAHEFLGDPNDRHLDRVARFLVHIAPEPNVRKIEKRWFKLDQSQWGDPSRSPELG</sequence>
<protein>
    <submittedName>
        <fullName evidence="2">NLI interacting domain protein</fullName>
    </submittedName>
</protein>
<reference evidence="2 3" key="1">
    <citation type="journal article" date="2011" name="PLoS Pathog.">
        <title>Dynamic evolution of pathogenicity revealed by sequencing and comparative genomics of 19 Pseudomonas syringae isolates.</title>
        <authorList>
            <person name="Baltrus D.A."/>
            <person name="Nishimura M.T."/>
            <person name="Romanchuk A."/>
            <person name="Chang J.H."/>
            <person name="Mukhtar M.S."/>
            <person name="Cherkis K."/>
            <person name="Roach J."/>
            <person name="Grant S.R."/>
            <person name="Jones C.D."/>
            <person name="Dangl J.L."/>
        </authorList>
    </citation>
    <scope>NUCLEOTIDE SEQUENCE [LARGE SCALE GENOMIC DNA]</scope>
    <source>
        <strain evidence="2 3">M301315</strain>
    </source>
</reference>
<dbReference type="PANTHER" id="PTHR12210">
    <property type="entry name" value="DULLARD PROTEIN PHOSPHATASE"/>
    <property type="match status" value="1"/>
</dbReference>
<dbReference type="InterPro" id="IPR050365">
    <property type="entry name" value="TIM50"/>
</dbReference>
<dbReference type="InterPro" id="IPR036412">
    <property type="entry name" value="HAD-like_sf"/>
</dbReference>
<keyword evidence="2" id="KW-0614">Plasmid</keyword>
<dbReference type="Proteomes" id="UP000006426">
    <property type="component" value="Plasmid pmppla107"/>
</dbReference>
<evidence type="ECO:0000313" key="2">
    <source>
        <dbReference type="EMBL" id="AXH60351.1"/>
    </source>
</evidence>
<dbReference type="SMART" id="SM00577">
    <property type="entry name" value="CPDc"/>
    <property type="match status" value="1"/>
</dbReference>
<dbReference type="Pfam" id="PF03031">
    <property type="entry name" value="NIF"/>
    <property type="match status" value="1"/>
</dbReference>
<dbReference type="PROSITE" id="PS50969">
    <property type="entry name" value="FCP1"/>
    <property type="match status" value="1"/>
</dbReference>
<dbReference type="SUPFAM" id="SSF56784">
    <property type="entry name" value="HAD-like"/>
    <property type="match status" value="1"/>
</dbReference>
<dbReference type="EMBL" id="CP031226">
    <property type="protein sequence ID" value="AXH60351.1"/>
    <property type="molecule type" value="Genomic_DNA"/>
</dbReference>
<dbReference type="Gene3D" id="3.40.50.1000">
    <property type="entry name" value="HAD superfamily/HAD-like"/>
    <property type="match status" value="1"/>
</dbReference>
<evidence type="ECO:0000259" key="1">
    <source>
        <dbReference type="PROSITE" id="PS50969"/>
    </source>
</evidence>
<evidence type="ECO:0000313" key="3">
    <source>
        <dbReference type="Proteomes" id="UP000006426"/>
    </source>
</evidence>
<feature type="domain" description="FCP1 homology" evidence="1">
    <location>
        <begin position="5"/>
        <end position="166"/>
    </location>
</feature>
<dbReference type="RefSeq" id="WP_005742505.1">
    <property type="nucleotide sequence ID" value="NZ_CP031226.1"/>
</dbReference>
<organism evidence="2 3">
    <name type="scientific">Pseudomonas amygdali pv. lachrymans str. M301315</name>
    <dbReference type="NCBI Taxonomy" id="629260"/>
    <lineage>
        <taxon>Bacteria</taxon>
        <taxon>Pseudomonadati</taxon>
        <taxon>Pseudomonadota</taxon>
        <taxon>Gammaproteobacteria</taxon>
        <taxon>Pseudomonadales</taxon>
        <taxon>Pseudomonadaceae</taxon>
        <taxon>Pseudomonas</taxon>
        <taxon>Pseudomonas amygdali</taxon>
    </lineage>
</organism>
<dbReference type="InterPro" id="IPR023214">
    <property type="entry name" value="HAD_sf"/>
</dbReference>